<accession>A0A814MUA1</accession>
<comment type="caution">
    <text evidence="2">The sequence shown here is derived from an EMBL/GenBank/DDBJ whole genome shotgun (WGS) entry which is preliminary data.</text>
</comment>
<sequence length="344" mass="40413">MMSSNQFSNLNVFQLNLNNNQSIIRLEDLPNELFYVLFNYLEIKDIYKSFFGLNLRFNILFNSLSNCYLRIESSTKVDFINMIASKIRHIHITQNSISISLAPFRNTLHSLIIHLLTDEYIDQLHALMYLKRLEIRHIPQHSIGHLRKVLFSSPQIKHLVLPFWHSKDLVIAYSSPYSISSIHSLSMYSPNDLDDFASLLGRLPNLIRLRLDIDYIKVLPTVNCSLSNVFHSLSYFHLQLKNGFTYSQIDFYLTHVPNLKSFQFFTAPCLIYRNQMGPYGVLNTLAEVIEKHLLILEQFSCFITFHMISNDLFDITKVHSIYNQNYSIKFENNQEHFKSKWIKT</sequence>
<dbReference type="EMBL" id="CAJNOU010000768">
    <property type="protein sequence ID" value="CAF1083523.1"/>
    <property type="molecule type" value="Genomic_DNA"/>
</dbReference>
<dbReference type="PROSITE" id="PS50181">
    <property type="entry name" value="FBOX"/>
    <property type="match status" value="1"/>
</dbReference>
<feature type="domain" description="F-box" evidence="1">
    <location>
        <begin position="23"/>
        <end position="71"/>
    </location>
</feature>
<dbReference type="SUPFAM" id="SSF52047">
    <property type="entry name" value="RNI-like"/>
    <property type="match status" value="1"/>
</dbReference>
<proteinExistence type="predicted"/>
<evidence type="ECO:0000259" key="1">
    <source>
        <dbReference type="PROSITE" id="PS50181"/>
    </source>
</evidence>
<dbReference type="InterPro" id="IPR001810">
    <property type="entry name" value="F-box_dom"/>
</dbReference>
<organism evidence="2 3">
    <name type="scientific">Rotaria sordida</name>
    <dbReference type="NCBI Taxonomy" id="392033"/>
    <lineage>
        <taxon>Eukaryota</taxon>
        <taxon>Metazoa</taxon>
        <taxon>Spiralia</taxon>
        <taxon>Gnathifera</taxon>
        <taxon>Rotifera</taxon>
        <taxon>Eurotatoria</taxon>
        <taxon>Bdelloidea</taxon>
        <taxon>Philodinida</taxon>
        <taxon>Philodinidae</taxon>
        <taxon>Rotaria</taxon>
    </lineage>
</organism>
<dbReference type="AlphaFoldDB" id="A0A814MUA1"/>
<evidence type="ECO:0000313" key="2">
    <source>
        <dbReference type="EMBL" id="CAF1083523.1"/>
    </source>
</evidence>
<dbReference type="Proteomes" id="UP000663889">
    <property type="component" value="Unassembled WGS sequence"/>
</dbReference>
<protein>
    <recommendedName>
        <fullName evidence="1">F-box domain-containing protein</fullName>
    </recommendedName>
</protein>
<reference evidence="2" key="1">
    <citation type="submission" date="2021-02" db="EMBL/GenBank/DDBJ databases">
        <authorList>
            <person name="Nowell W R."/>
        </authorList>
    </citation>
    <scope>NUCLEOTIDE SEQUENCE</scope>
</reference>
<evidence type="ECO:0000313" key="3">
    <source>
        <dbReference type="Proteomes" id="UP000663889"/>
    </source>
</evidence>
<gene>
    <name evidence="2" type="ORF">SEV965_LOCUS14980</name>
</gene>
<name>A0A814MUA1_9BILA</name>